<feature type="transmembrane region" description="Helical" evidence="6">
    <location>
        <begin position="242"/>
        <end position="261"/>
    </location>
</feature>
<dbReference type="PANTHER" id="PTHR22936">
    <property type="entry name" value="RHOMBOID-RELATED"/>
    <property type="match status" value="1"/>
</dbReference>
<proteinExistence type="inferred from homology"/>
<comment type="catalytic activity">
    <reaction evidence="6">
        <text>Cleaves type-1 transmembrane domains using a catalytic dyad composed of serine and histidine that are contributed by different transmembrane domains.</text>
        <dbReference type="EC" id="3.4.21.105"/>
    </reaction>
</comment>
<dbReference type="SUPFAM" id="SSF144091">
    <property type="entry name" value="Rhomboid-like"/>
    <property type="match status" value="1"/>
</dbReference>
<organism evidence="8 9">
    <name type="scientific">Microthlaspi erraticum</name>
    <dbReference type="NCBI Taxonomy" id="1685480"/>
    <lineage>
        <taxon>Eukaryota</taxon>
        <taxon>Viridiplantae</taxon>
        <taxon>Streptophyta</taxon>
        <taxon>Embryophyta</taxon>
        <taxon>Tracheophyta</taxon>
        <taxon>Spermatophyta</taxon>
        <taxon>Magnoliopsida</taxon>
        <taxon>eudicotyledons</taxon>
        <taxon>Gunneridae</taxon>
        <taxon>Pentapetalae</taxon>
        <taxon>rosids</taxon>
        <taxon>malvids</taxon>
        <taxon>Brassicales</taxon>
        <taxon>Brassicaceae</taxon>
        <taxon>Coluteocarpeae</taxon>
        <taxon>Microthlaspi</taxon>
    </lineage>
</organism>
<dbReference type="InterPro" id="IPR022764">
    <property type="entry name" value="Peptidase_S54_rhomboid_dom"/>
</dbReference>
<keyword evidence="3 6" id="KW-0812">Transmembrane</keyword>
<evidence type="ECO:0000313" key="8">
    <source>
        <dbReference type="EMBL" id="CAA7013372.1"/>
    </source>
</evidence>
<feature type="transmembrane region" description="Helical" evidence="6">
    <location>
        <begin position="186"/>
        <end position="204"/>
    </location>
</feature>
<keyword evidence="6" id="KW-0720">Serine protease</keyword>
<sequence length="387" mass="43374">MEISKEPKTKIDEISHSLSFSTSNAAGDSSWDKFPFFRHRSRQITRDTWLVSVFVLLQIVIFAVTMGINDCSRNSHGHCAGKILGRFSFQPLSENPMLGPSASTFEHMGGLYWKALVEKHEVWRILTSPWLHSGLFHLFINLGSLIFVGIYMEQQYGPLRIAVIYILSGVVGSLFAALFVRNVPSISSGAAFFGLIGAMLAELARNWNLYSSKISALVMIFTIFTVNFLIGFLPYIDNFANIGGFISGFLLGFVLLFAPQLREVAPPPHKAKLFEDDMRRSTRRLKEMFDRPILRIICLVVFCGILAGVLVAASWGINLNSHCKWCRYVDCIPTRKWSCSDMTASCEAMVSDAQLTLTCMANGRFRIFPFTNISQARTQDLCTLVCS</sequence>
<reference evidence="8" key="1">
    <citation type="submission" date="2020-01" db="EMBL/GenBank/DDBJ databases">
        <authorList>
            <person name="Mishra B."/>
        </authorList>
    </citation>
    <scope>NUCLEOTIDE SEQUENCE [LARGE SCALE GENOMIC DNA]</scope>
</reference>
<comment type="function">
    <text evidence="6">Serine protease involved in intramembrane proteolysis.</text>
</comment>
<accession>A0A6D2HDV0</accession>
<feature type="domain" description="Peptidase S54 rhomboid" evidence="7">
    <location>
        <begin position="120"/>
        <end position="256"/>
    </location>
</feature>
<keyword evidence="6" id="KW-0645">Protease</keyword>
<dbReference type="PANTHER" id="PTHR22936:SF75">
    <property type="entry name" value="RHOMBOID-LIKE PROTEIN 8"/>
    <property type="match status" value="1"/>
</dbReference>
<comment type="similarity">
    <text evidence="2 6">Belongs to the peptidase S54 family.</text>
</comment>
<keyword evidence="6" id="KW-0378">Hydrolase</keyword>
<comment type="caution">
    <text evidence="8">The sequence shown here is derived from an EMBL/GenBank/DDBJ whole genome shotgun (WGS) entry which is preliminary data.</text>
</comment>
<evidence type="ECO:0000259" key="7">
    <source>
        <dbReference type="Pfam" id="PF01694"/>
    </source>
</evidence>
<feature type="transmembrane region" description="Helical" evidence="6">
    <location>
        <begin position="130"/>
        <end position="152"/>
    </location>
</feature>
<dbReference type="OrthoDB" id="418595at2759"/>
<name>A0A6D2HDV0_9BRAS</name>
<keyword evidence="4 6" id="KW-1133">Transmembrane helix</keyword>
<gene>
    <name evidence="8" type="ORF">MERR_LOCUS606</name>
</gene>
<feature type="transmembrane region" description="Helical" evidence="6">
    <location>
        <begin position="293"/>
        <end position="317"/>
    </location>
</feature>
<dbReference type="InterPro" id="IPR035952">
    <property type="entry name" value="Rhomboid-like_sf"/>
</dbReference>
<keyword evidence="5 6" id="KW-0472">Membrane</keyword>
<evidence type="ECO:0000256" key="5">
    <source>
        <dbReference type="ARBA" id="ARBA00023136"/>
    </source>
</evidence>
<dbReference type="GO" id="GO:0004252">
    <property type="term" value="F:serine-type endopeptidase activity"/>
    <property type="evidence" value="ECO:0007669"/>
    <property type="project" value="InterPro"/>
</dbReference>
<evidence type="ECO:0000256" key="6">
    <source>
        <dbReference type="RuleBase" id="RU362115"/>
    </source>
</evidence>
<evidence type="ECO:0000313" key="9">
    <source>
        <dbReference type="Proteomes" id="UP000467841"/>
    </source>
</evidence>
<comment type="subcellular location">
    <subcellularLocation>
        <location evidence="1 6">Membrane</location>
        <topology evidence="1 6">Multi-pass membrane protein</topology>
    </subcellularLocation>
</comment>
<evidence type="ECO:0000256" key="2">
    <source>
        <dbReference type="ARBA" id="ARBA00009045"/>
    </source>
</evidence>
<feature type="transmembrane region" description="Helical" evidence="6">
    <location>
        <begin position="48"/>
        <end position="68"/>
    </location>
</feature>
<feature type="transmembrane region" description="Helical" evidence="6">
    <location>
        <begin position="216"/>
        <end position="236"/>
    </location>
</feature>
<keyword evidence="9" id="KW-1185">Reference proteome</keyword>
<dbReference type="EMBL" id="CACVBM020000044">
    <property type="protein sequence ID" value="CAA7013372.1"/>
    <property type="molecule type" value="Genomic_DNA"/>
</dbReference>
<dbReference type="AlphaFoldDB" id="A0A6D2HDV0"/>
<evidence type="ECO:0000256" key="1">
    <source>
        <dbReference type="ARBA" id="ARBA00004141"/>
    </source>
</evidence>
<feature type="transmembrane region" description="Helical" evidence="6">
    <location>
        <begin position="159"/>
        <end position="180"/>
    </location>
</feature>
<dbReference type="Gene3D" id="1.20.1540.10">
    <property type="entry name" value="Rhomboid-like"/>
    <property type="match status" value="1"/>
</dbReference>
<evidence type="ECO:0000256" key="3">
    <source>
        <dbReference type="ARBA" id="ARBA00022692"/>
    </source>
</evidence>
<dbReference type="EC" id="3.4.21.105" evidence="6"/>
<dbReference type="Proteomes" id="UP000467841">
    <property type="component" value="Unassembled WGS sequence"/>
</dbReference>
<dbReference type="InterPro" id="IPR002610">
    <property type="entry name" value="Peptidase_S54_rhomboid-like"/>
</dbReference>
<protein>
    <recommendedName>
        <fullName evidence="6">RHOMBOID-like protein</fullName>
        <ecNumber evidence="6">3.4.21.105</ecNumber>
    </recommendedName>
</protein>
<dbReference type="GO" id="GO:0006508">
    <property type="term" value="P:proteolysis"/>
    <property type="evidence" value="ECO:0007669"/>
    <property type="project" value="UniProtKB-KW"/>
</dbReference>
<dbReference type="Pfam" id="PF01694">
    <property type="entry name" value="Rhomboid"/>
    <property type="match status" value="1"/>
</dbReference>
<evidence type="ECO:0000256" key="4">
    <source>
        <dbReference type="ARBA" id="ARBA00022989"/>
    </source>
</evidence>
<dbReference type="GO" id="GO:0016020">
    <property type="term" value="C:membrane"/>
    <property type="evidence" value="ECO:0007669"/>
    <property type="project" value="UniProtKB-SubCell"/>
</dbReference>